<dbReference type="InterPro" id="IPR029061">
    <property type="entry name" value="THDP-binding"/>
</dbReference>
<keyword evidence="11 14" id="KW-0786">Thiamine pyrophosphate</keyword>
<gene>
    <name evidence="18" type="primary">ilvB</name>
    <name evidence="18" type="ORF">GOM49_04105</name>
</gene>
<dbReference type="SUPFAM" id="SSF52518">
    <property type="entry name" value="Thiamin diphosphate-binding fold (THDP-binding)"/>
    <property type="match status" value="2"/>
</dbReference>
<dbReference type="InterPro" id="IPR045229">
    <property type="entry name" value="TPP_enz"/>
</dbReference>
<comment type="pathway">
    <text evidence="2 14">Amino-acid biosynthesis; L-valine biosynthesis; L-valine from pyruvate: step 1/4.</text>
</comment>
<evidence type="ECO:0000256" key="3">
    <source>
        <dbReference type="ARBA" id="ARBA00007812"/>
    </source>
</evidence>
<evidence type="ECO:0000256" key="13">
    <source>
        <dbReference type="ARBA" id="ARBA00048670"/>
    </source>
</evidence>
<keyword evidence="8 14" id="KW-0479">Metal-binding</keyword>
<dbReference type="FunFam" id="3.40.50.1220:FF:000008">
    <property type="entry name" value="Acetolactate synthase"/>
    <property type="match status" value="1"/>
</dbReference>
<dbReference type="InterPro" id="IPR029035">
    <property type="entry name" value="DHS-like_NAD/FAD-binding_dom"/>
</dbReference>
<dbReference type="InterPro" id="IPR039368">
    <property type="entry name" value="AHAS_TPP"/>
</dbReference>
<accession>A0A6I6EU65</accession>
<evidence type="ECO:0000256" key="2">
    <source>
        <dbReference type="ARBA" id="ARBA00005025"/>
    </source>
</evidence>
<name>A0A6I6EU65_9CLOT</name>
<evidence type="ECO:0000256" key="6">
    <source>
        <dbReference type="ARBA" id="ARBA00022630"/>
    </source>
</evidence>
<dbReference type="CDD" id="cd02015">
    <property type="entry name" value="TPP_AHAS"/>
    <property type="match status" value="1"/>
</dbReference>
<sequence length="559" mass="61470">MKLNGAEITIKLLEMHGIKIISGLPGGSILPLYDALSKSSIEHILARHEQGAAFIANGIARSTGKPAVCFATSGPGATNLLTGIADAKMDSIPVIAITGQVPYSLIGTDAFQEIDIYGLTIPITKHNFFIRSIDELFRVIPEAFKIASSGRPGPVLVDIPKNIQLQEMEFDEWPSYEYYSDVESNVKETEILKIAEVINDSKRPILFIGGGIISSNASDLLYEFSRKNNIPVATSLMGLGAFPSDEPLYLGLVGMHAAPYTNLIMHESDLILAFGVRFDDRAIGNISRFCPDAEIIHIDIDESEINKLKPADFSIIGDIFSILDNLIPYIKEDDRLEWVKQIKLYKTKYPLYSPPENDIFHPINIIKYVGDTLYSDTIITTDVGKHQMWTAQVYPFKRPRTLLTSGGLGAMGLGLPAAIGAALANPDKRIICFTGDGSILMNIQELATLADYNLNVTIIILNNKHLGLVEQLQEFFYNKNYFATEFITNPDFEIIGRGFNIPSCDLGKEDNPLAKLSDILSQSGPYIINIPINPEEDVLPIVPAGASNLEMIGGKDYVK</sequence>
<dbReference type="Pfam" id="PF02775">
    <property type="entry name" value="TPP_enzyme_C"/>
    <property type="match status" value="1"/>
</dbReference>
<dbReference type="FunFam" id="3.40.50.970:FF:000016">
    <property type="entry name" value="Acetolactate synthase"/>
    <property type="match status" value="1"/>
</dbReference>
<comment type="catalytic activity">
    <reaction evidence="13 14">
        <text>2 pyruvate + H(+) = (2S)-2-acetolactate + CO2</text>
        <dbReference type="Rhea" id="RHEA:25249"/>
        <dbReference type="ChEBI" id="CHEBI:15361"/>
        <dbReference type="ChEBI" id="CHEBI:15378"/>
        <dbReference type="ChEBI" id="CHEBI:16526"/>
        <dbReference type="ChEBI" id="CHEBI:58476"/>
        <dbReference type="EC" id="2.2.1.6"/>
    </reaction>
</comment>
<proteinExistence type="inferred from homology"/>
<dbReference type="EC" id="2.2.1.6" evidence="4 14"/>
<evidence type="ECO:0000259" key="16">
    <source>
        <dbReference type="Pfam" id="PF02775"/>
    </source>
</evidence>
<dbReference type="GO" id="GO:0009099">
    <property type="term" value="P:L-valine biosynthetic process"/>
    <property type="evidence" value="ECO:0007669"/>
    <property type="project" value="UniProtKB-UniPathway"/>
</dbReference>
<dbReference type="GO" id="GO:0003984">
    <property type="term" value="F:acetolactate synthase activity"/>
    <property type="evidence" value="ECO:0007669"/>
    <property type="project" value="UniProtKB-EC"/>
</dbReference>
<evidence type="ECO:0000256" key="5">
    <source>
        <dbReference type="ARBA" id="ARBA00022605"/>
    </source>
</evidence>
<comment type="pathway">
    <text evidence="1 14">Amino-acid biosynthesis; L-isoleucine biosynthesis; L-isoleucine from 2-oxobutanoate: step 1/4.</text>
</comment>
<dbReference type="UniPathway" id="UPA00047">
    <property type="reaction ID" value="UER00055"/>
</dbReference>
<evidence type="ECO:0000313" key="18">
    <source>
        <dbReference type="EMBL" id="QGU94396.1"/>
    </source>
</evidence>
<dbReference type="GO" id="GO:0009097">
    <property type="term" value="P:isoleucine biosynthetic process"/>
    <property type="evidence" value="ECO:0007669"/>
    <property type="project" value="UniProtKB-UniPathway"/>
</dbReference>
<feature type="domain" description="Thiamine pyrophosphate enzyme central" evidence="15">
    <location>
        <begin position="193"/>
        <end position="326"/>
    </location>
</feature>
<comment type="similarity">
    <text evidence="3 14">Belongs to the TPP enzyme family.</text>
</comment>
<dbReference type="PROSITE" id="PS00187">
    <property type="entry name" value="TPP_ENZYMES"/>
    <property type="match status" value="1"/>
</dbReference>
<dbReference type="InterPro" id="IPR012000">
    <property type="entry name" value="Thiamin_PyroP_enz_cen_dom"/>
</dbReference>
<dbReference type="FunFam" id="3.40.50.970:FF:000007">
    <property type="entry name" value="Acetolactate synthase"/>
    <property type="match status" value="1"/>
</dbReference>
<dbReference type="InterPro" id="IPR011766">
    <property type="entry name" value="TPP_enzyme_TPP-bd"/>
</dbReference>
<reference evidence="18 19" key="1">
    <citation type="submission" date="2019-12" db="EMBL/GenBank/DDBJ databases">
        <title>Genome sequenceing of Clostridium bovifaecis.</title>
        <authorList>
            <person name="Yao Y."/>
        </authorList>
    </citation>
    <scope>NUCLEOTIDE SEQUENCE [LARGE SCALE GENOMIC DNA]</scope>
    <source>
        <strain evidence="18 19">BXX</strain>
    </source>
</reference>
<keyword evidence="5 14" id="KW-0028">Amino-acid biosynthesis</keyword>
<dbReference type="Gene3D" id="3.40.50.970">
    <property type="match status" value="2"/>
</dbReference>
<evidence type="ECO:0000256" key="11">
    <source>
        <dbReference type="ARBA" id="ARBA00023052"/>
    </source>
</evidence>
<dbReference type="UniPathway" id="UPA00049">
    <property type="reaction ID" value="UER00059"/>
</dbReference>
<dbReference type="Pfam" id="PF02776">
    <property type="entry name" value="TPP_enzyme_N"/>
    <property type="match status" value="1"/>
</dbReference>
<dbReference type="EMBL" id="CP046522">
    <property type="protein sequence ID" value="QGU94396.1"/>
    <property type="molecule type" value="Genomic_DNA"/>
</dbReference>
<evidence type="ECO:0000256" key="10">
    <source>
        <dbReference type="ARBA" id="ARBA00022842"/>
    </source>
</evidence>
<dbReference type="GO" id="GO:0050660">
    <property type="term" value="F:flavin adenine dinucleotide binding"/>
    <property type="evidence" value="ECO:0007669"/>
    <property type="project" value="InterPro"/>
</dbReference>
<dbReference type="AlphaFoldDB" id="A0A6I6EU65"/>
<evidence type="ECO:0000256" key="14">
    <source>
        <dbReference type="RuleBase" id="RU003591"/>
    </source>
</evidence>
<dbReference type="Gene3D" id="3.40.50.1220">
    <property type="entry name" value="TPP-binding domain"/>
    <property type="match status" value="1"/>
</dbReference>
<keyword evidence="19" id="KW-1185">Reference proteome</keyword>
<evidence type="ECO:0000256" key="12">
    <source>
        <dbReference type="ARBA" id="ARBA00023304"/>
    </source>
</evidence>
<dbReference type="InterPro" id="IPR000399">
    <property type="entry name" value="TPP-bd_CS"/>
</dbReference>
<dbReference type="GO" id="GO:0000287">
    <property type="term" value="F:magnesium ion binding"/>
    <property type="evidence" value="ECO:0007669"/>
    <property type="project" value="UniProtKB-UniRule"/>
</dbReference>
<evidence type="ECO:0000256" key="7">
    <source>
        <dbReference type="ARBA" id="ARBA00022679"/>
    </source>
</evidence>
<keyword evidence="9" id="KW-0274">FAD</keyword>
<dbReference type="PANTHER" id="PTHR18968">
    <property type="entry name" value="THIAMINE PYROPHOSPHATE ENZYMES"/>
    <property type="match status" value="1"/>
</dbReference>
<keyword evidence="12 14" id="KW-0100">Branched-chain amino acid biosynthesis</keyword>
<evidence type="ECO:0000259" key="15">
    <source>
        <dbReference type="Pfam" id="PF00205"/>
    </source>
</evidence>
<comment type="cofactor">
    <cofactor evidence="14">
        <name>Mg(2+)</name>
        <dbReference type="ChEBI" id="CHEBI:18420"/>
    </cofactor>
    <text evidence="14">Binds 1 Mg(2+) ion per subunit.</text>
</comment>
<dbReference type="Proteomes" id="UP000422764">
    <property type="component" value="Chromosome"/>
</dbReference>
<dbReference type="GO" id="GO:0005948">
    <property type="term" value="C:acetolactate synthase complex"/>
    <property type="evidence" value="ECO:0007669"/>
    <property type="project" value="TreeGrafter"/>
</dbReference>
<dbReference type="SUPFAM" id="SSF52467">
    <property type="entry name" value="DHS-like NAD/FAD-binding domain"/>
    <property type="match status" value="1"/>
</dbReference>
<organism evidence="18 19">
    <name type="scientific">Clostridium bovifaecis</name>
    <dbReference type="NCBI Taxonomy" id="2184719"/>
    <lineage>
        <taxon>Bacteria</taxon>
        <taxon>Bacillati</taxon>
        <taxon>Bacillota</taxon>
        <taxon>Clostridia</taxon>
        <taxon>Eubacteriales</taxon>
        <taxon>Clostridiaceae</taxon>
        <taxon>Clostridium</taxon>
    </lineage>
</organism>
<dbReference type="InterPro" id="IPR012846">
    <property type="entry name" value="Acetolactate_synth_lsu"/>
</dbReference>
<evidence type="ECO:0000256" key="4">
    <source>
        <dbReference type="ARBA" id="ARBA00013145"/>
    </source>
</evidence>
<dbReference type="Pfam" id="PF00205">
    <property type="entry name" value="TPP_enzyme_M"/>
    <property type="match status" value="1"/>
</dbReference>
<keyword evidence="7 14" id="KW-0808">Transferase</keyword>
<evidence type="ECO:0000313" key="19">
    <source>
        <dbReference type="Proteomes" id="UP000422764"/>
    </source>
</evidence>
<dbReference type="PANTHER" id="PTHR18968:SF170">
    <property type="entry name" value="ACETOLACTATE SYNTHASE ISOZYME 1 LARGE SUBUNIT"/>
    <property type="match status" value="1"/>
</dbReference>
<dbReference type="GO" id="GO:0030976">
    <property type="term" value="F:thiamine pyrophosphate binding"/>
    <property type="evidence" value="ECO:0007669"/>
    <property type="project" value="UniProtKB-UniRule"/>
</dbReference>
<evidence type="ECO:0000256" key="1">
    <source>
        <dbReference type="ARBA" id="ARBA00004974"/>
    </source>
</evidence>
<protein>
    <recommendedName>
        <fullName evidence="4 14">Acetolactate synthase</fullName>
        <ecNumber evidence="4 14">2.2.1.6</ecNumber>
    </recommendedName>
</protein>
<keyword evidence="6" id="KW-0285">Flavoprotein</keyword>
<dbReference type="InterPro" id="IPR012001">
    <property type="entry name" value="Thiamin_PyroP_enz_TPP-bd_dom"/>
</dbReference>
<dbReference type="CDD" id="cd07035">
    <property type="entry name" value="TPP_PYR_POX_like"/>
    <property type="match status" value="1"/>
</dbReference>
<evidence type="ECO:0000256" key="8">
    <source>
        <dbReference type="ARBA" id="ARBA00022723"/>
    </source>
</evidence>
<evidence type="ECO:0000256" key="9">
    <source>
        <dbReference type="ARBA" id="ARBA00022827"/>
    </source>
</evidence>
<feature type="domain" description="Thiamine pyrophosphate enzyme TPP-binding" evidence="16">
    <location>
        <begin position="382"/>
        <end position="530"/>
    </location>
</feature>
<keyword evidence="10 14" id="KW-0460">Magnesium</keyword>
<dbReference type="NCBIfam" id="TIGR00118">
    <property type="entry name" value="acolac_lg"/>
    <property type="match status" value="1"/>
</dbReference>
<feature type="domain" description="Thiamine pyrophosphate enzyme N-terminal TPP-binding" evidence="17">
    <location>
        <begin position="4"/>
        <end position="117"/>
    </location>
</feature>
<comment type="cofactor">
    <cofactor evidence="14">
        <name>thiamine diphosphate</name>
        <dbReference type="ChEBI" id="CHEBI:58937"/>
    </cofactor>
    <text evidence="14">Binds 1 thiamine pyrophosphate per subunit.</text>
</comment>
<evidence type="ECO:0000259" key="17">
    <source>
        <dbReference type="Pfam" id="PF02776"/>
    </source>
</evidence>